<evidence type="ECO:0000313" key="1">
    <source>
        <dbReference type="EMBL" id="JAD22569.1"/>
    </source>
</evidence>
<accession>A0A0A8Y9R1</accession>
<name>A0A0A8Y9R1_ARUDO</name>
<protein>
    <submittedName>
        <fullName evidence="1">Uncharacterized protein</fullName>
    </submittedName>
</protein>
<reference evidence="1" key="1">
    <citation type="submission" date="2014-09" db="EMBL/GenBank/DDBJ databases">
        <authorList>
            <person name="Magalhaes I.L.F."/>
            <person name="Oliveira U."/>
            <person name="Santos F.R."/>
            <person name="Vidigal T.H.D.A."/>
            <person name="Brescovit A.D."/>
            <person name="Santos A.J."/>
        </authorList>
    </citation>
    <scope>NUCLEOTIDE SEQUENCE</scope>
    <source>
        <tissue evidence="1">Shoot tissue taken approximately 20 cm above the soil surface</tissue>
    </source>
</reference>
<dbReference type="EMBL" id="GBRH01275326">
    <property type="protein sequence ID" value="JAD22569.1"/>
    <property type="molecule type" value="Transcribed_RNA"/>
</dbReference>
<dbReference type="AlphaFoldDB" id="A0A0A8Y9R1"/>
<sequence>MRTFALAIHCVPCLPWLCSEWQLDHCAHLLYGLLSVFVRSLQ</sequence>
<proteinExistence type="predicted"/>
<reference evidence="1" key="2">
    <citation type="journal article" date="2015" name="Data Brief">
        <title>Shoot transcriptome of the giant reed, Arundo donax.</title>
        <authorList>
            <person name="Barrero R.A."/>
            <person name="Guerrero F.D."/>
            <person name="Moolhuijzen P."/>
            <person name="Goolsby J.A."/>
            <person name="Tidwell J."/>
            <person name="Bellgard S.E."/>
            <person name="Bellgard M.I."/>
        </authorList>
    </citation>
    <scope>NUCLEOTIDE SEQUENCE</scope>
    <source>
        <tissue evidence="1">Shoot tissue taken approximately 20 cm above the soil surface</tissue>
    </source>
</reference>
<organism evidence="1">
    <name type="scientific">Arundo donax</name>
    <name type="common">Giant reed</name>
    <name type="synonym">Donax arundinaceus</name>
    <dbReference type="NCBI Taxonomy" id="35708"/>
    <lineage>
        <taxon>Eukaryota</taxon>
        <taxon>Viridiplantae</taxon>
        <taxon>Streptophyta</taxon>
        <taxon>Embryophyta</taxon>
        <taxon>Tracheophyta</taxon>
        <taxon>Spermatophyta</taxon>
        <taxon>Magnoliopsida</taxon>
        <taxon>Liliopsida</taxon>
        <taxon>Poales</taxon>
        <taxon>Poaceae</taxon>
        <taxon>PACMAD clade</taxon>
        <taxon>Arundinoideae</taxon>
        <taxon>Arundineae</taxon>
        <taxon>Arundo</taxon>
    </lineage>
</organism>